<evidence type="ECO:0000259" key="1">
    <source>
        <dbReference type="Pfam" id="PF13472"/>
    </source>
</evidence>
<dbReference type="AlphaFoldDB" id="A0A385TIR6"/>
<sequence length="202" mass="22965">MSLSATISNLENGKHQHIVVYGTSLTEGGAWVSGLKEILDRRFPGQVKLTNSAKAAQWSGWGLENLEERVIAFAPDAVFLEFAINDSYLPYQTSVTKSGENLNALIDRIHAANKNCEILLMTMNPPVREHLEIRPLIEQYYQMYRETARKRGLLLIDHYPVWRRMLDENPTEFDRLIPDGIHPSDEGSTKITLAELVKSWLS</sequence>
<dbReference type="KEGG" id="plw:D5F53_14385"/>
<organism evidence="2 3">
    <name type="scientific">Paenibacillus lautus</name>
    <name type="common">Bacillus lautus</name>
    <dbReference type="NCBI Taxonomy" id="1401"/>
    <lineage>
        <taxon>Bacteria</taxon>
        <taxon>Bacillati</taxon>
        <taxon>Bacillota</taxon>
        <taxon>Bacilli</taxon>
        <taxon>Bacillales</taxon>
        <taxon>Paenibacillaceae</taxon>
        <taxon>Paenibacillus</taxon>
    </lineage>
</organism>
<dbReference type="InterPro" id="IPR013830">
    <property type="entry name" value="SGNH_hydro"/>
</dbReference>
<protein>
    <submittedName>
        <fullName evidence="2">SGNH/GDSL hydrolase family protein</fullName>
    </submittedName>
</protein>
<evidence type="ECO:0000313" key="3">
    <source>
        <dbReference type="Proteomes" id="UP000266552"/>
    </source>
</evidence>
<dbReference type="Pfam" id="PF13472">
    <property type="entry name" value="Lipase_GDSL_2"/>
    <property type="match status" value="1"/>
</dbReference>
<dbReference type="InterPro" id="IPR051532">
    <property type="entry name" value="Ester_Hydrolysis_Enzymes"/>
</dbReference>
<gene>
    <name evidence="2" type="ORF">D5F53_14385</name>
</gene>
<evidence type="ECO:0000313" key="2">
    <source>
        <dbReference type="EMBL" id="AYB44400.1"/>
    </source>
</evidence>
<dbReference type="InterPro" id="IPR036514">
    <property type="entry name" value="SGNH_hydro_sf"/>
</dbReference>
<dbReference type="SUPFAM" id="SSF52266">
    <property type="entry name" value="SGNH hydrolase"/>
    <property type="match status" value="1"/>
</dbReference>
<proteinExistence type="predicted"/>
<keyword evidence="2" id="KW-0378">Hydrolase</keyword>
<dbReference type="RefSeq" id="WP_119848300.1">
    <property type="nucleotide sequence ID" value="NZ_CP032412.1"/>
</dbReference>
<keyword evidence="3" id="KW-1185">Reference proteome</keyword>
<name>A0A385TIR6_PAELA</name>
<feature type="domain" description="SGNH hydrolase-type esterase" evidence="1">
    <location>
        <begin position="21"/>
        <end position="188"/>
    </location>
</feature>
<dbReference type="Proteomes" id="UP000266552">
    <property type="component" value="Chromosome"/>
</dbReference>
<dbReference type="Gene3D" id="3.40.50.1110">
    <property type="entry name" value="SGNH hydrolase"/>
    <property type="match status" value="1"/>
</dbReference>
<dbReference type="PANTHER" id="PTHR30383">
    <property type="entry name" value="THIOESTERASE 1/PROTEASE 1/LYSOPHOSPHOLIPASE L1"/>
    <property type="match status" value="1"/>
</dbReference>
<accession>A0A385TIR6</accession>
<dbReference type="CDD" id="cd00229">
    <property type="entry name" value="SGNH_hydrolase"/>
    <property type="match status" value="1"/>
</dbReference>
<dbReference type="GO" id="GO:0004622">
    <property type="term" value="F:phosphatidylcholine lysophospholipase activity"/>
    <property type="evidence" value="ECO:0007669"/>
    <property type="project" value="TreeGrafter"/>
</dbReference>
<dbReference type="EMBL" id="CP032412">
    <property type="protein sequence ID" value="AYB44400.1"/>
    <property type="molecule type" value="Genomic_DNA"/>
</dbReference>
<reference evidence="2 3" key="1">
    <citation type="submission" date="2018-09" db="EMBL/GenBank/DDBJ databases">
        <title>Genome Sequence of Paenibacillus lautus Strain E7593-69, Azo Dye-Degrading Bacteria, Isolated from Commercial Tattoo Inks.</title>
        <authorList>
            <person name="Nho S.W."/>
            <person name="Kim S.-J."/>
            <person name="Kweon O."/>
            <person name="Cerniglia C.E."/>
        </authorList>
    </citation>
    <scope>NUCLEOTIDE SEQUENCE [LARGE SCALE GENOMIC DNA]</scope>
    <source>
        <strain evidence="2 3">E7593-69</strain>
    </source>
</reference>
<dbReference type="PANTHER" id="PTHR30383:SF5">
    <property type="entry name" value="SGNH HYDROLASE-TYPE ESTERASE DOMAIN-CONTAINING PROTEIN"/>
    <property type="match status" value="1"/>
</dbReference>